<dbReference type="AlphaFoldDB" id="A0A9P8A866"/>
<evidence type="ECO:0000256" key="5">
    <source>
        <dbReference type="ARBA" id="ARBA00022692"/>
    </source>
</evidence>
<keyword evidence="3 8" id="KW-0813">Transport</keyword>
<dbReference type="GO" id="GO:0015099">
    <property type="term" value="F:nickel cation transmembrane transporter activity"/>
    <property type="evidence" value="ECO:0007669"/>
    <property type="project" value="UniProtKB-UniRule"/>
</dbReference>
<dbReference type="Proteomes" id="UP000717515">
    <property type="component" value="Unassembled WGS sequence"/>
</dbReference>
<feature type="transmembrane region" description="Helical" evidence="8">
    <location>
        <begin position="339"/>
        <end position="366"/>
    </location>
</feature>
<organism evidence="10 11">
    <name type="scientific">Mortierella alpina</name>
    <name type="common">Oleaginous fungus</name>
    <name type="synonym">Mortierella renispora</name>
    <dbReference type="NCBI Taxonomy" id="64518"/>
    <lineage>
        <taxon>Eukaryota</taxon>
        <taxon>Fungi</taxon>
        <taxon>Fungi incertae sedis</taxon>
        <taxon>Mucoromycota</taxon>
        <taxon>Mortierellomycotina</taxon>
        <taxon>Mortierellomycetes</taxon>
        <taxon>Mortierellales</taxon>
        <taxon>Mortierellaceae</taxon>
        <taxon>Mortierella</taxon>
    </lineage>
</organism>
<evidence type="ECO:0000256" key="1">
    <source>
        <dbReference type="ARBA" id="ARBA00004127"/>
    </source>
</evidence>
<dbReference type="Pfam" id="PF03824">
    <property type="entry name" value="NicO"/>
    <property type="match status" value="2"/>
</dbReference>
<keyword evidence="4" id="KW-0533">Nickel</keyword>
<gene>
    <name evidence="10" type="ORF">KVV02_003380</name>
</gene>
<feature type="transmembrane region" description="Helical" evidence="8">
    <location>
        <begin position="67"/>
        <end position="83"/>
    </location>
</feature>
<keyword evidence="6 8" id="KW-1133">Transmembrane helix</keyword>
<evidence type="ECO:0000256" key="6">
    <source>
        <dbReference type="ARBA" id="ARBA00022989"/>
    </source>
</evidence>
<comment type="subcellular location">
    <subcellularLocation>
        <location evidence="8">Cell membrane</location>
        <topology evidence="8">Multi-pass membrane protein</topology>
    </subcellularLocation>
    <subcellularLocation>
        <location evidence="1">Endomembrane system</location>
        <topology evidence="1">Multi-pass membrane protein</topology>
    </subcellularLocation>
</comment>
<comment type="similarity">
    <text evidence="2 8">Belongs to the NiCoT transporter (TC 2.A.52) family.</text>
</comment>
<feature type="transmembrane region" description="Helical" evidence="8">
    <location>
        <begin position="386"/>
        <end position="408"/>
    </location>
</feature>
<evidence type="ECO:0000256" key="2">
    <source>
        <dbReference type="ARBA" id="ARBA00010892"/>
    </source>
</evidence>
<evidence type="ECO:0000256" key="9">
    <source>
        <dbReference type="SAM" id="MobiDB-lite"/>
    </source>
</evidence>
<evidence type="ECO:0000313" key="11">
    <source>
        <dbReference type="Proteomes" id="UP000717515"/>
    </source>
</evidence>
<protein>
    <recommendedName>
        <fullName evidence="8">Nickel/cobalt efflux system</fullName>
    </recommendedName>
</protein>
<dbReference type="PANTHER" id="PTHR31611">
    <property type="entry name" value="HIGH-AFFINITY NICKEL TRANSPORT PROTEIN NIC1"/>
    <property type="match status" value="1"/>
</dbReference>
<evidence type="ECO:0000313" key="10">
    <source>
        <dbReference type="EMBL" id="KAG9324134.1"/>
    </source>
</evidence>
<dbReference type="InterPro" id="IPR011541">
    <property type="entry name" value="Ni/Co_transpt_high_affinity"/>
</dbReference>
<dbReference type="InterPro" id="IPR004688">
    <property type="entry name" value="Ni/Co_transpt"/>
</dbReference>
<feature type="region of interest" description="Disordered" evidence="9">
    <location>
        <begin position="215"/>
        <end position="240"/>
    </location>
</feature>
<dbReference type="EMBL" id="JAIFTL010000076">
    <property type="protein sequence ID" value="KAG9324134.1"/>
    <property type="molecule type" value="Genomic_DNA"/>
</dbReference>
<evidence type="ECO:0000256" key="7">
    <source>
        <dbReference type="ARBA" id="ARBA00023136"/>
    </source>
</evidence>
<dbReference type="PANTHER" id="PTHR31611:SF0">
    <property type="entry name" value="HIGH-AFFINITY NICKEL TRANSPORT PROTEIN NIC1"/>
    <property type="match status" value="1"/>
</dbReference>
<feature type="transmembrane region" description="Helical" evidence="8">
    <location>
        <begin position="269"/>
        <end position="290"/>
    </location>
</feature>
<feature type="transmembrane region" description="Helical" evidence="8">
    <location>
        <begin position="39"/>
        <end position="61"/>
    </location>
</feature>
<keyword evidence="7 8" id="KW-0472">Membrane</keyword>
<feature type="transmembrane region" description="Helical" evidence="8">
    <location>
        <begin position="122"/>
        <end position="148"/>
    </location>
</feature>
<reference evidence="10" key="1">
    <citation type="submission" date="2021-07" db="EMBL/GenBank/DDBJ databases">
        <title>Draft genome of Mortierella alpina, strain LL118, isolated from an aspen leaf litter sample.</title>
        <authorList>
            <person name="Yang S."/>
            <person name="Vinatzer B.A."/>
        </authorList>
    </citation>
    <scope>NUCLEOTIDE SEQUENCE</scope>
    <source>
        <strain evidence="10">LL118</strain>
    </source>
</reference>
<dbReference type="GO" id="GO:0012505">
    <property type="term" value="C:endomembrane system"/>
    <property type="evidence" value="ECO:0007669"/>
    <property type="project" value="UniProtKB-SubCell"/>
</dbReference>
<feature type="region of interest" description="Disordered" evidence="9">
    <location>
        <begin position="1"/>
        <end position="25"/>
    </location>
</feature>
<name>A0A9P8A866_MORAP</name>
<evidence type="ECO:0000256" key="3">
    <source>
        <dbReference type="ARBA" id="ARBA00022448"/>
    </source>
</evidence>
<feature type="transmembrane region" description="Helical" evidence="8">
    <location>
        <begin position="296"/>
        <end position="319"/>
    </location>
</feature>
<dbReference type="GO" id="GO:0005886">
    <property type="term" value="C:plasma membrane"/>
    <property type="evidence" value="ECO:0007669"/>
    <property type="project" value="UniProtKB-SubCell"/>
</dbReference>
<evidence type="ECO:0000256" key="8">
    <source>
        <dbReference type="RuleBase" id="RU362101"/>
    </source>
</evidence>
<comment type="caution">
    <text evidence="10">The sequence shown here is derived from an EMBL/GenBank/DDBJ whole genome shotgun (WGS) entry which is preliminary data.</text>
</comment>
<sequence length="445" mass="48217">MIRALAPLDIFDSPHPSQTKKSDPMNDAIFSTQRFRRKCLITIGGLVFVNIAVWILAAIAAKNYPSLLGSMVIAYTLGLRHAVDADHLAAIDNVTRKLIYQDSVKSQASAGQRHDLTPPVCVGLFFSLGHSTIVIVASVAVAAAATSIENKLEAFGETGGIIGTSVSVAFLLLIGLLNAYVLYTVGRELREIHKTGEYRYRDPIKEALAASTEEKATSADALGQEDGSDSGGRGVAKRNASRHPTGGLFIRLFRPLFNLIDRSWKMYPLGVLFGLGFDTATEVGMLGIAATSAHAGFPTAVIMIFPALFTAGMSLIDTLDGVFMANAYGWAFVNPVKKLWYNFVVTFMGVIVAFVVGIAELLGLLANRLELTGSFWEFFITLSDNFGLIGYVIVGVFVLTWLFAVLFYKYGPIKELEARVVVIEEGSSEIEEAGDLEQGRQEKSP</sequence>
<accession>A0A9P8A866</accession>
<feature type="non-terminal residue" evidence="10">
    <location>
        <position position="1"/>
    </location>
</feature>
<proteinExistence type="inferred from homology"/>
<keyword evidence="5 8" id="KW-0812">Transmembrane</keyword>
<evidence type="ECO:0000256" key="4">
    <source>
        <dbReference type="ARBA" id="ARBA00022596"/>
    </source>
</evidence>
<feature type="transmembrane region" description="Helical" evidence="8">
    <location>
        <begin position="160"/>
        <end position="183"/>
    </location>
</feature>